<dbReference type="EMBL" id="CP038485">
    <property type="protein sequence ID" value="QFZ26885.1"/>
    <property type="molecule type" value="Genomic_DNA"/>
</dbReference>
<accession>A0ACD0WHT4</accession>
<organism evidence="1 2">
    <name type="scientific">Clavispora lusitaniae</name>
    <name type="common">Candida lusitaniae</name>
    <dbReference type="NCBI Taxonomy" id="36911"/>
    <lineage>
        <taxon>Eukaryota</taxon>
        <taxon>Fungi</taxon>
        <taxon>Dikarya</taxon>
        <taxon>Ascomycota</taxon>
        <taxon>Saccharomycotina</taxon>
        <taxon>Pichiomycetes</taxon>
        <taxon>Metschnikowiaceae</taxon>
        <taxon>Clavispora</taxon>
    </lineage>
</organism>
<gene>
    <name evidence="1" type="ORF">EJF14_20805</name>
</gene>
<reference evidence="2" key="1">
    <citation type="journal article" date="2019" name="MBio">
        <title>Comparative genomics for the elucidation of multidrug resistance (MDR) in Candida lusitaniae.</title>
        <authorList>
            <person name="Kannan A."/>
            <person name="Asner S.A."/>
            <person name="Trachsel E."/>
            <person name="Kelly S."/>
            <person name="Parker J."/>
            <person name="Sanglard D."/>
        </authorList>
    </citation>
    <scope>NUCLEOTIDE SEQUENCE [LARGE SCALE GENOMIC DNA]</scope>
    <source>
        <strain evidence="2">P1</strain>
    </source>
</reference>
<keyword evidence="2" id="KW-1185">Reference proteome</keyword>
<sequence>MDSEVDMIWRPKIWVRPDDMKTRPDDKSDRAKDQSMRSLNIHLAMLVERRPKSSLQV</sequence>
<evidence type="ECO:0000313" key="2">
    <source>
        <dbReference type="Proteomes" id="UP000326582"/>
    </source>
</evidence>
<proteinExistence type="predicted"/>
<evidence type="ECO:0000313" key="1">
    <source>
        <dbReference type="EMBL" id="QFZ26885.1"/>
    </source>
</evidence>
<name>A0ACD0WHT4_CLALS</name>
<protein>
    <submittedName>
        <fullName evidence="1">Uncharacterized protein</fullName>
    </submittedName>
</protein>
<dbReference type="Proteomes" id="UP000326582">
    <property type="component" value="Chromosome 2"/>
</dbReference>